<evidence type="ECO:0000313" key="6">
    <source>
        <dbReference type="Proteomes" id="UP000051660"/>
    </source>
</evidence>
<comment type="similarity">
    <text evidence="1">Belongs to the leucine-binding protein family.</text>
</comment>
<keyword evidence="2 3" id="KW-0732">Signal</keyword>
<proteinExistence type="inferred from homology"/>
<dbReference type="PANTHER" id="PTHR47235">
    <property type="entry name" value="BLR6548 PROTEIN"/>
    <property type="match status" value="1"/>
</dbReference>
<feature type="domain" description="Leucine-binding protein" evidence="4">
    <location>
        <begin position="153"/>
        <end position="509"/>
    </location>
</feature>
<dbReference type="InterPro" id="IPR028082">
    <property type="entry name" value="Peripla_BP_I"/>
</dbReference>
<feature type="chain" id="PRO_5006443872" evidence="3">
    <location>
        <begin position="19"/>
        <end position="517"/>
    </location>
</feature>
<dbReference type="SUPFAM" id="SSF53822">
    <property type="entry name" value="Periplasmic binding protein-like I"/>
    <property type="match status" value="1"/>
</dbReference>
<evidence type="ECO:0000259" key="4">
    <source>
        <dbReference type="Pfam" id="PF13458"/>
    </source>
</evidence>
<protein>
    <submittedName>
        <fullName evidence="5">ABC transporter substrate-binding protein</fullName>
    </submittedName>
</protein>
<dbReference type="Proteomes" id="UP000051660">
    <property type="component" value="Unassembled WGS sequence"/>
</dbReference>
<evidence type="ECO:0000256" key="3">
    <source>
        <dbReference type="SAM" id="SignalP"/>
    </source>
</evidence>
<gene>
    <name evidence="5" type="ORF">CQ14_14110</name>
</gene>
<dbReference type="EMBL" id="LLYB01000125">
    <property type="protein sequence ID" value="KRR16730.1"/>
    <property type="molecule type" value="Genomic_DNA"/>
</dbReference>
<organism evidence="5 6">
    <name type="scientific">Bradyrhizobium lablabi</name>
    <dbReference type="NCBI Taxonomy" id="722472"/>
    <lineage>
        <taxon>Bacteria</taxon>
        <taxon>Pseudomonadati</taxon>
        <taxon>Pseudomonadota</taxon>
        <taxon>Alphaproteobacteria</taxon>
        <taxon>Hyphomicrobiales</taxon>
        <taxon>Nitrobacteraceae</taxon>
        <taxon>Bradyrhizobium</taxon>
    </lineage>
</organism>
<dbReference type="Pfam" id="PF13458">
    <property type="entry name" value="Peripla_BP_6"/>
    <property type="match status" value="1"/>
</dbReference>
<feature type="signal peptide" evidence="3">
    <location>
        <begin position="1"/>
        <end position="18"/>
    </location>
</feature>
<sequence>MRRIAFLPSAFFITAANAAPGDKIDLVRDLASRVGPVIGSALSCTDIARPRIQTVIEKFAGVIRDAASAEAQRSELAQLFDRSVADGRNAVATGRMDCKLAERRLADLEQSLSPSAPAPAAATPAPAFAPAPPPPAVSFGNPVSTVRGVSDNEIRFGITAAFTGPVRERGRQMKIGIDAAFNRVNDSGGIGGRMLKLIAADDGNEPARTLQAVRQLYEKDQIFGIIGSIGTATAAVAVPFALERRMLFFGAYTGGNVVRRDPPDRYVFNYRPSYAEEADAAVRYLVKIRRIPVRQIAVFAQQDDLGDAGFAGVAKAYRALGINDSALLRLNYPRNTIEVDEAVNLLRLQKVPVKAIIMAASYRAAAKFIEKTRNLYPEMIFTSISGVGGSSLAEELKLLGPRYTTGVLVTQVVPAVSGHSSAVLEYKNALAKYFPGEAPDYASIEGFVAASILIDALKRTGAQLDTEKLVDALEATRNLDLGLGVQLGFGRSDHTASHKIWGTALDESGRFQPVDLE</sequence>
<dbReference type="AlphaFoldDB" id="A0A0R3MA49"/>
<evidence type="ECO:0000313" key="5">
    <source>
        <dbReference type="EMBL" id="KRR16730.1"/>
    </source>
</evidence>
<accession>A0A0R3MA49</accession>
<reference evidence="5 6" key="1">
    <citation type="submission" date="2014-03" db="EMBL/GenBank/DDBJ databases">
        <title>Bradyrhizobium valentinum sp. nov., isolated from effective nodules of Lupinus mariae-josephae, a lupine endemic of basic-lime soils in Eastern Spain.</title>
        <authorList>
            <person name="Duran D."/>
            <person name="Rey L."/>
            <person name="Navarro A."/>
            <person name="Busquets A."/>
            <person name="Imperial J."/>
            <person name="Ruiz-Argueso T."/>
        </authorList>
    </citation>
    <scope>NUCLEOTIDE SEQUENCE [LARGE SCALE GENOMIC DNA]</scope>
    <source>
        <strain evidence="5 6">CCBAU 23086</strain>
    </source>
</reference>
<dbReference type="Gene3D" id="3.40.50.2300">
    <property type="match status" value="2"/>
</dbReference>
<evidence type="ECO:0000256" key="2">
    <source>
        <dbReference type="ARBA" id="ARBA00022729"/>
    </source>
</evidence>
<name>A0A0R3MA49_9BRAD</name>
<comment type="caution">
    <text evidence="5">The sequence shown here is derived from an EMBL/GenBank/DDBJ whole genome shotgun (WGS) entry which is preliminary data.</text>
</comment>
<dbReference type="InterPro" id="IPR028081">
    <property type="entry name" value="Leu-bd"/>
</dbReference>
<evidence type="ECO:0000256" key="1">
    <source>
        <dbReference type="ARBA" id="ARBA00010062"/>
    </source>
</evidence>
<dbReference type="CDD" id="cd19978">
    <property type="entry name" value="PBP1_ABC_ligand_binding-like"/>
    <property type="match status" value="1"/>
</dbReference>
<dbReference type="PANTHER" id="PTHR47235:SF1">
    <property type="entry name" value="BLR6548 PROTEIN"/>
    <property type="match status" value="1"/>
</dbReference>